<dbReference type="EMBL" id="CM055762">
    <property type="protein sequence ID" value="KAJ7985739.1"/>
    <property type="molecule type" value="Genomic_DNA"/>
</dbReference>
<dbReference type="Proteomes" id="UP001157502">
    <property type="component" value="Chromosome 35"/>
</dbReference>
<protein>
    <submittedName>
        <fullName evidence="1">Uncharacterized protein</fullName>
    </submittedName>
</protein>
<evidence type="ECO:0000313" key="1">
    <source>
        <dbReference type="EMBL" id="KAJ7985739.1"/>
    </source>
</evidence>
<reference evidence="1" key="1">
    <citation type="submission" date="2021-05" db="EMBL/GenBank/DDBJ databases">
        <authorList>
            <person name="Pan Q."/>
            <person name="Jouanno E."/>
            <person name="Zahm M."/>
            <person name="Klopp C."/>
            <person name="Cabau C."/>
            <person name="Louis A."/>
            <person name="Berthelot C."/>
            <person name="Parey E."/>
            <person name="Roest Crollius H."/>
            <person name="Montfort J."/>
            <person name="Robinson-Rechavi M."/>
            <person name="Bouchez O."/>
            <person name="Lampietro C."/>
            <person name="Lopez Roques C."/>
            <person name="Donnadieu C."/>
            <person name="Postlethwait J."/>
            <person name="Bobe J."/>
            <person name="Dillon D."/>
            <person name="Chandos A."/>
            <person name="von Hippel F."/>
            <person name="Guiguen Y."/>
        </authorList>
    </citation>
    <scope>NUCLEOTIDE SEQUENCE</scope>
    <source>
        <strain evidence="1">YG-Jan2019</strain>
    </source>
</reference>
<comment type="caution">
    <text evidence="1">The sequence shown here is derived from an EMBL/GenBank/DDBJ whole genome shotgun (WGS) entry which is preliminary data.</text>
</comment>
<sequence length="73" mass="8326">MSAGWTRPGIIIFPKQDAKLRKPRNCILVYSSLFKGLRRFRLAFSKYAEHVRGIGSLRTTEGAQDKRDGFPIT</sequence>
<gene>
    <name evidence="1" type="ORF">DPEC_G00343590</name>
</gene>
<evidence type="ECO:0000313" key="2">
    <source>
        <dbReference type="Proteomes" id="UP001157502"/>
    </source>
</evidence>
<name>A0ACC2F317_DALPE</name>
<organism evidence="1 2">
    <name type="scientific">Dallia pectoralis</name>
    <name type="common">Alaska blackfish</name>
    <dbReference type="NCBI Taxonomy" id="75939"/>
    <lineage>
        <taxon>Eukaryota</taxon>
        <taxon>Metazoa</taxon>
        <taxon>Chordata</taxon>
        <taxon>Craniata</taxon>
        <taxon>Vertebrata</taxon>
        <taxon>Euteleostomi</taxon>
        <taxon>Actinopterygii</taxon>
        <taxon>Neopterygii</taxon>
        <taxon>Teleostei</taxon>
        <taxon>Protacanthopterygii</taxon>
        <taxon>Esociformes</taxon>
        <taxon>Umbridae</taxon>
        <taxon>Dallia</taxon>
    </lineage>
</organism>
<accession>A0ACC2F317</accession>
<proteinExistence type="predicted"/>
<keyword evidence="2" id="KW-1185">Reference proteome</keyword>